<comment type="subcellular location">
    <subcellularLocation>
        <location evidence="1">Cytoplasm</location>
    </subcellularLocation>
</comment>
<dbReference type="Proteomes" id="UP000193922">
    <property type="component" value="Unassembled WGS sequence"/>
</dbReference>
<evidence type="ECO:0000256" key="2">
    <source>
        <dbReference type="ARBA" id="ARBA00008778"/>
    </source>
</evidence>
<dbReference type="GeneID" id="63801042"/>
<dbReference type="SUPFAM" id="SSF50729">
    <property type="entry name" value="PH domain-like"/>
    <property type="match status" value="1"/>
</dbReference>
<dbReference type="GO" id="GO:0000932">
    <property type="term" value="C:P-body"/>
    <property type="evidence" value="ECO:0007669"/>
    <property type="project" value="TreeGrafter"/>
</dbReference>
<sequence length="130" mass="14917">MAPNKQNTAETRKKLAANLQVLRRYDEHIQAIVGTTSHVVLYQFQQESSTWAKKDVEGALFLFERSSAPHYGFMVMNRLGIDNYTELLGPQISIQPTDEFLIYRQSDGAVMGIWIYEEADRKSIATQMEE</sequence>
<dbReference type="PANTHER" id="PTHR16290">
    <property type="entry name" value="TRANSCRIPTION FACTOR SMIF DECAPPING ENZYME DCP1"/>
    <property type="match status" value="1"/>
</dbReference>
<keyword evidence="6" id="KW-1185">Reference proteome</keyword>
<dbReference type="Pfam" id="PF06058">
    <property type="entry name" value="DCP1"/>
    <property type="match status" value="1"/>
</dbReference>
<dbReference type="RefSeq" id="XP_040747384.1">
    <property type="nucleotide sequence ID" value="XM_040884394.1"/>
</dbReference>
<dbReference type="GO" id="GO:0008047">
    <property type="term" value="F:enzyme activator activity"/>
    <property type="evidence" value="ECO:0007669"/>
    <property type="project" value="InterPro"/>
</dbReference>
<proteinExistence type="inferred from homology"/>
<reference evidence="5 6" key="1">
    <citation type="submission" date="2016-07" db="EMBL/GenBank/DDBJ databases">
        <title>Pervasive Adenine N6-methylation of Active Genes in Fungi.</title>
        <authorList>
            <consortium name="DOE Joint Genome Institute"/>
            <person name="Mondo S.J."/>
            <person name="Dannebaum R.O."/>
            <person name="Kuo R.C."/>
            <person name="Labutti K."/>
            <person name="Haridas S."/>
            <person name="Kuo A."/>
            <person name="Salamov A."/>
            <person name="Ahrendt S.R."/>
            <person name="Lipzen A."/>
            <person name="Sullivan W."/>
            <person name="Andreopoulos W.B."/>
            <person name="Clum A."/>
            <person name="Lindquist E."/>
            <person name="Daum C."/>
            <person name="Ramamoorthy G.K."/>
            <person name="Gryganskyi A."/>
            <person name="Culley D."/>
            <person name="Magnuson J.K."/>
            <person name="James T.Y."/>
            <person name="O'Malley M.A."/>
            <person name="Stajich J.E."/>
            <person name="Spatafora J.W."/>
            <person name="Visel A."/>
            <person name="Grigoriev I.V."/>
        </authorList>
    </citation>
    <scope>NUCLEOTIDE SEQUENCE [LARGE SCALE GENOMIC DNA]</scope>
    <source>
        <strain evidence="5 6">ATCC 12442</strain>
    </source>
</reference>
<dbReference type="CDD" id="cd13182">
    <property type="entry name" value="EVH1-like_Dcp1"/>
    <property type="match status" value="1"/>
</dbReference>
<dbReference type="EMBL" id="MCFD01000001">
    <property type="protein sequence ID" value="ORX74173.1"/>
    <property type="molecule type" value="Genomic_DNA"/>
</dbReference>
<keyword evidence="4" id="KW-0507">mRNA processing</keyword>
<comment type="caution">
    <text evidence="5">The sequence shown here is derived from an EMBL/GenBank/DDBJ whole genome shotgun (WGS) entry which is preliminary data.</text>
</comment>
<evidence type="ECO:0000256" key="4">
    <source>
        <dbReference type="ARBA" id="ARBA00022664"/>
    </source>
</evidence>
<dbReference type="AlphaFoldDB" id="A0A1Y1WL17"/>
<gene>
    <name evidence="5" type="ORF">DL89DRAFT_219476</name>
</gene>
<dbReference type="GO" id="GO:0003729">
    <property type="term" value="F:mRNA binding"/>
    <property type="evidence" value="ECO:0007669"/>
    <property type="project" value="TreeGrafter"/>
</dbReference>
<keyword evidence="3" id="KW-0963">Cytoplasm</keyword>
<comment type="similarity">
    <text evidence="2">Belongs to the DCP1 family.</text>
</comment>
<dbReference type="InterPro" id="IPR011993">
    <property type="entry name" value="PH-like_dom_sf"/>
</dbReference>
<evidence type="ECO:0000313" key="6">
    <source>
        <dbReference type="Proteomes" id="UP000193922"/>
    </source>
</evidence>
<dbReference type="Gene3D" id="2.30.29.30">
    <property type="entry name" value="Pleckstrin-homology domain (PH domain)/Phosphotyrosine-binding domain (PTB)"/>
    <property type="match status" value="1"/>
</dbReference>
<evidence type="ECO:0000313" key="5">
    <source>
        <dbReference type="EMBL" id="ORX74173.1"/>
    </source>
</evidence>
<dbReference type="InterPro" id="IPR010334">
    <property type="entry name" value="Dcp1"/>
</dbReference>
<evidence type="ECO:0000256" key="1">
    <source>
        <dbReference type="ARBA" id="ARBA00004496"/>
    </source>
</evidence>
<protein>
    <submittedName>
        <fullName evidence="5">PH domain-like protein</fullName>
    </submittedName>
</protein>
<dbReference type="STRING" id="61395.A0A1Y1WL17"/>
<organism evidence="5 6">
    <name type="scientific">Linderina pennispora</name>
    <dbReference type="NCBI Taxonomy" id="61395"/>
    <lineage>
        <taxon>Eukaryota</taxon>
        <taxon>Fungi</taxon>
        <taxon>Fungi incertae sedis</taxon>
        <taxon>Zoopagomycota</taxon>
        <taxon>Kickxellomycotina</taxon>
        <taxon>Kickxellomycetes</taxon>
        <taxon>Kickxellales</taxon>
        <taxon>Kickxellaceae</taxon>
        <taxon>Linderina</taxon>
    </lineage>
</organism>
<evidence type="ECO:0000256" key="3">
    <source>
        <dbReference type="ARBA" id="ARBA00022490"/>
    </source>
</evidence>
<dbReference type="GO" id="GO:0000290">
    <property type="term" value="P:deadenylation-dependent decapping of nuclear-transcribed mRNA"/>
    <property type="evidence" value="ECO:0007669"/>
    <property type="project" value="InterPro"/>
</dbReference>
<accession>A0A1Y1WL17</accession>
<dbReference type="OrthoDB" id="440673at2759"/>
<dbReference type="GO" id="GO:0031087">
    <property type="term" value="P:deadenylation-independent decapping of nuclear-transcribed mRNA"/>
    <property type="evidence" value="ECO:0007669"/>
    <property type="project" value="TreeGrafter"/>
</dbReference>
<name>A0A1Y1WL17_9FUNG</name>
<dbReference type="GO" id="GO:0006397">
    <property type="term" value="P:mRNA processing"/>
    <property type="evidence" value="ECO:0007669"/>
    <property type="project" value="UniProtKB-KW"/>
</dbReference>
<feature type="non-terminal residue" evidence="5">
    <location>
        <position position="130"/>
    </location>
</feature>
<dbReference type="PANTHER" id="PTHR16290:SF0">
    <property type="entry name" value="DECAPPING PROTEIN 1, ISOFORM A"/>
    <property type="match status" value="1"/>
</dbReference>